<dbReference type="EMBL" id="AP018042">
    <property type="protein sequence ID" value="BAX80753.1"/>
    <property type="molecule type" value="Genomic_DNA"/>
</dbReference>
<keyword evidence="10" id="KW-1185">Reference proteome</keyword>
<evidence type="ECO:0000256" key="7">
    <source>
        <dbReference type="PIRSR" id="PIRSR006621-2"/>
    </source>
</evidence>
<feature type="binding site" evidence="7">
    <location>
        <position position="64"/>
    </location>
    <ligand>
        <name>FMN</name>
        <dbReference type="ChEBI" id="CHEBI:58210"/>
    </ligand>
</feature>
<dbReference type="PIRSF" id="PIRSF006621">
    <property type="entry name" value="Dus"/>
    <property type="match status" value="1"/>
</dbReference>
<name>A0A1Y1CL15_9BACT</name>
<keyword evidence="2 5" id="KW-0288">FMN</keyword>
<feature type="binding site" evidence="7">
    <location>
        <begin position="217"/>
        <end position="218"/>
    </location>
    <ligand>
        <name>FMN</name>
        <dbReference type="ChEBI" id="CHEBI:58210"/>
    </ligand>
</feature>
<comment type="similarity">
    <text evidence="5">Belongs to the dus family.</text>
</comment>
<evidence type="ECO:0000313" key="9">
    <source>
        <dbReference type="EMBL" id="BAX80753.1"/>
    </source>
</evidence>
<keyword evidence="7" id="KW-0547">Nucleotide-binding</keyword>
<evidence type="ECO:0000256" key="3">
    <source>
        <dbReference type="ARBA" id="ARBA00022694"/>
    </source>
</evidence>
<keyword evidence="1 5" id="KW-0285">Flavoprotein</keyword>
<accession>A0A1Y1CL15</accession>
<dbReference type="GO" id="GO:0050660">
    <property type="term" value="F:flavin adenine dinucleotide binding"/>
    <property type="evidence" value="ECO:0007669"/>
    <property type="project" value="InterPro"/>
</dbReference>
<comment type="cofactor">
    <cofactor evidence="5 7">
        <name>FMN</name>
        <dbReference type="ChEBI" id="CHEBI:58210"/>
    </cofactor>
</comment>
<dbReference type="Proteomes" id="UP000218267">
    <property type="component" value="Chromosome"/>
</dbReference>
<dbReference type="InterPro" id="IPR013785">
    <property type="entry name" value="Aldolase_TIM"/>
</dbReference>
<dbReference type="GO" id="GO:0003723">
    <property type="term" value="F:RNA binding"/>
    <property type="evidence" value="ECO:0007669"/>
    <property type="project" value="TreeGrafter"/>
</dbReference>
<evidence type="ECO:0000259" key="8">
    <source>
        <dbReference type="Pfam" id="PF01207"/>
    </source>
</evidence>
<gene>
    <name evidence="9" type="ORF">ALGA_2431</name>
</gene>
<reference evidence="9 10" key="1">
    <citation type="journal article" date="2018" name="Mar. Genomics">
        <title>Complete genome sequence of Marinifilaceae bacterium strain SPP2, isolated from the Antarctic marine sediment.</title>
        <authorList>
            <person name="Watanabe M."/>
            <person name="Kojima H."/>
            <person name="Fukui M."/>
        </authorList>
    </citation>
    <scope>NUCLEOTIDE SEQUENCE [LARGE SCALE GENOMIC DNA]</scope>
    <source>
        <strain evidence="9 10">SPP2</strain>
    </source>
</reference>
<feature type="domain" description="DUS-like FMN-binding" evidence="8">
    <location>
        <begin position="5"/>
        <end position="286"/>
    </location>
</feature>
<dbReference type="SUPFAM" id="SSF51395">
    <property type="entry name" value="FMN-linked oxidoreductases"/>
    <property type="match status" value="1"/>
</dbReference>
<dbReference type="KEGG" id="mbas:ALGA_2431"/>
<feature type="binding site" evidence="7">
    <location>
        <position position="161"/>
    </location>
    <ligand>
        <name>FMN</name>
        <dbReference type="ChEBI" id="CHEBI:58210"/>
    </ligand>
</feature>
<dbReference type="InterPro" id="IPR035587">
    <property type="entry name" value="DUS-like_FMN-bd"/>
</dbReference>
<keyword evidence="4 5" id="KW-0560">Oxidoreductase</keyword>
<proteinExistence type="inferred from homology"/>
<evidence type="ECO:0000313" key="10">
    <source>
        <dbReference type="Proteomes" id="UP000218267"/>
    </source>
</evidence>
<evidence type="ECO:0000256" key="1">
    <source>
        <dbReference type="ARBA" id="ARBA00022630"/>
    </source>
</evidence>
<sequence length="314" mass="36504">MKISLAPLQGYTDWVFRQAYEKCIGGVDEFYTPFLVLPNSGEVRTSHKREVEPFLERNNRLVPQFLAGSIEEFQFFETYFSELGYKKMNWNLGCPFPMVTRKNKGSGLLPYPERIKEILETGYSGKIDLSIKMRLGLEDKSEIFPVLDAIKDFNVDEIIIHPRIGKQMYKGSADWDCFEQIQKSFDKTIAFNGDIETLEDYHSLMSRFPDLKHVMIGRGILKDYWLPAKIKGIDVPSANERKLALRKMHDEIFSTYSSFLSGDTQILQKVKPFWEYFSSQFENERKVYKGIKKSGGLKKYHEAVSFAFLQNVKE</sequence>
<organism evidence="9 10">
    <name type="scientific">Labilibaculum antarcticum</name>
    <dbReference type="NCBI Taxonomy" id="1717717"/>
    <lineage>
        <taxon>Bacteria</taxon>
        <taxon>Pseudomonadati</taxon>
        <taxon>Bacteroidota</taxon>
        <taxon>Bacteroidia</taxon>
        <taxon>Marinilabiliales</taxon>
        <taxon>Marinifilaceae</taxon>
        <taxon>Labilibaculum</taxon>
    </lineage>
</organism>
<feature type="binding site" evidence="7">
    <location>
        <position position="132"/>
    </location>
    <ligand>
        <name>FMN</name>
        <dbReference type="ChEBI" id="CHEBI:58210"/>
    </ligand>
</feature>
<reference evidence="10" key="2">
    <citation type="journal article" date="2020" name="Antonie Van Leeuwenhoek">
        <title>Labilibaculum antarcticum sp. nov., a novel facultative anaerobic, psychrotorelant bacterium isolated from marine sediment of Antarctica.</title>
        <authorList>
            <person name="Watanabe M."/>
            <person name="Kojima H."/>
            <person name="Fukui M."/>
        </authorList>
    </citation>
    <scope>NUCLEOTIDE SEQUENCE [LARGE SCALE GENOMIC DNA]</scope>
    <source>
        <strain evidence="10">SPP2</strain>
    </source>
</reference>
<dbReference type="GO" id="GO:0017150">
    <property type="term" value="F:tRNA dihydrouridine synthase activity"/>
    <property type="evidence" value="ECO:0007669"/>
    <property type="project" value="InterPro"/>
</dbReference>
<evidence type="ECO:0000256" key="5">
    <source>
        <dbReference type="PIRNR" id="PIRNR006621"/>
    </source>
</evidence>
<dbReference type="EC" id="1.3.1.-" evidence="5"/>
<evidence type="ECO:0000256" key="2">
    <source>
        <dbReference type="ARBA" id="ARBA00022643"/>
    </source>
</evidence>
<dbReference type="Pfam" id="PF01207">
    <property type="entry name" value="Dus"/>
    <property type="match status" value="1"/>
</dbReference>
<dbReference type="PANTHER" id="PTHR45846:SF1">
    <property type="entry name" value="TRNA-DIHYDROURIDINE(47) SYNTHASE [NAD(P)(+)]-LIKE"/>
    <property type="match status" value="1"/>
</dbReference>
<dbReference type="Gene3D" id="3.20.20.70">
    <property type="entry name" value="Aldolase class I"/>
    <property type="match status" value="1"/>
</dbReference>
<dbReference type="CDD" id="cd02801">
    <property type="entry name" value="DUS_like_FMN"/>
    <property type="match status" value="1"/>
</dbReference>
<comment type="function">
    <text evidence="5">Catalyzes the synthesis of 5,6-dihydrouridine (D), a modified base found in the D-loop of most tRNAs, via the reduction of the C5-C6 double bond in target uridines.</text>
</comment>
<feature type="active site" description="Proton donor" evidence="6">
    <location>
        <position position="94"/>
    </location>
</feature>
<dbReference type="PANTHER" id="PTHR45846">
    <property type="entry name" value="TRNA-DIHYDROURIDINE(47) SYNTHASE [NAD(P)(+)]-LIKE"/>
    <property type="match status" value="1"/>
</dbReference>
<evidence type="ECO:0000256" key="6">
    <source>
        <dbReference type="PIRSR" id="PIRSR006621-1"/>
    </source>
</evidence>
<evidence type="ECO:0000256" key="4">
    <source>
        <dbReference type="ARBA" id="ARBA00023002"/>
    </source>
</evidence>
<dbReference type="RefSeq" id="WP_096429595.1">
    <property type="nucleotide sequence ID" value="NZ_AP018042.1"/>
</dbReference>
<dbReference type="InterPro" id="IPR001269">
    <property type="entry name" value="DUS_fam"/>
</dbReference>
<protein>
    <recommendedName>
        <fullName evidence="5">tRNA-dihydrouridine synthase</fullName>
        <ecNumber evidence="5">1.3.1.-</ecNumber>
    </recommendedName>
</protein>
<keyword evidence="3 5" id="KW-0819">tRNA processing</keyword>
<dbReference type="AlphaFoldDB" id="A0A1Y1CL15"/>
<dbReference type="OrthoDB" id="9764501at2"/>